<gene>
    <name evidence="1" type="ORF">FA95DRAFT_1675443</name>
</gene>
<accession>A0ACB8S8J0</accession>
<keyword evidence="2" id="KW-1185">Reference proteome</keyword>
<reference evidence="1" key="1">
    <citation type="submission" date="2021-02" db="EMBL/GenBank/DDBJ databases">
        <authorList>
            <consortium name="DOE Joint Genome Institute"/>
            <person name="Ahrendt S."/>
            <person name="Looney B.P."/>
            <person name="Miyauchi S."/>
            <person name="Morin E."/>
            <person name="Drula E."/>
            <person name="Courty P.E."/>
            <person name="Chicoki N."/>
            <person name="Fauchery L."/>
            <person name="Kohler A."/>
            <person name="Kuo A."/>
            <person name="Labutti K."/>
            <person name="Pangilinan J."/>
            <person name="Lipzen A."/>
            <person name="Riley R."/>
            <person name="Andreopoulos W."/>
            <person name="He G."/>
            <person name="Johnson J."/>
            <person name="Barry K.W."/>
            <person name="Grigoriev I.V."/>
            <person name="Nagy L."/>
            <person name="Hibbett D."/>
            <person name="Henrissat B."/>
            <person name="Matheny P.B."/>
            <person name="Labbe J."/>
            <person name="Martin F."/>
        </authorList>
    </citation>
    <scope>NUCLEOTIDE SEQUENCE</scope>
    <source>
        <strain evidence="1">FP105234-sp</strain>
    </source>
</reference>
<evidence type="ECO:0000313" key="1">
    <source>
        <dbReference type="EMBL" id="KAI0052180.1"/>
    </source>
</evidence>
<dbReference type="EMBL" id="MU275847">
    <property type="protein sequence ID" value="KAI0052180.1"/>
    <property type="molecule type" value="Genomic_DNA"/>
</dbReference>
<reference evidence="1" key="2">
    <citation type="journal article" date="2022" name="New Phytol.">
        <title>Evolutionary transition to the ectomycorrhizal habit in the genomes of a hyperdiverse lineage of mushroom-forming fungi.</title>
        <authorList>
            <person name="Looney B."/>
            <person name="Miyauchi S."/>
            <person name="Morin E."/>
            <person name="Drula E."/>
            <person name="Courty P.E."/>
            <person name="Kohler A."/>
            <person name="Kuo A."/>
            <person name="LaButti K."/>
            <person name="Pangilinan J."/>
            <person name="Lipzen A."/>
            <person name="Riley R."/>
            <person name="Andreopoulos W."/>
            <person name="He G."/>
            <person name="Johnson J."/>
            <person name="Nolan M."/>
            <person name="Tritt A."/>
            <person name="Barry K.W."/>
            <person name="Grigoriev I.V."/>
            <person name="Nagy L.G."/>
            <person name="Hibbett D."/>
            <person name="Henrissat B."/>
            <person name="Matheny P.B."/>
            <person name="Labbe J."/>
            <person name="Martin F.M."/>
        </authorList>
    </citation>
    <scope>NUCLEOTIDE SEQUENCE</scope>
    <source>
        <strain evidence="1">FP105234-sp</strain>
    </source>
</reference>
<comment type="caution">
    <text evidence="1">The sequence shown here is derived from an EMBL/GenBank/DDBJ whole genome shotgun (WGS) entry which is preliminary data.</text>
</comment>
<organism evidence="1 2">
    <name type="scientific">Auriscalpium vulgare</name>
    <dbReference type="NCBI Taxonomy" id="40419"/>
    <lineage>
        <taxon>Eukaryota</taxon>
        <taxon>Fungi</taxon>
        <taxon>Dikarya</taxon>
        <taxon>Basidiomycota</taxon>
        <taxon>Agaricomycotina</taxon>
        <taxon>Agaricomycetes</taxon>
        <taxon>Russulales</taxon>
        <taxon>Auriscalpiaceae</taxon>
        <taxon>Auriscalpium</taxon>
    </lineage>
</organism>
<sequence length="232" mass="25298">MYNIWDSDMPQPLELTGAGPFFTASRQDELRLAEASSRHGSGGTIAYTSSSNGQNFTSPSAEQFLREFISYTSVEGHPNEGGGMDRGDIITPAPARSTNFAPVLPVGAGTVVREIHTMSHRNVVDGTTATAPRPNGSASAAVDKARAPHHWKDANVLVHSPKKQGSHQLKPPNCMCWCGSRVFARVSDLDRHQKTSPKHNARAKFLCEACLARFTRKDALLRHQRKQHGSES</sequence>
<dbReference type="Proteomes" id="UP000814033">
    <property type="component" value="Unassembled WGS sequence"/>
</dbReference>
<evidence type="ECO:0000313" key="2">
    <source>
        <dbReference type="Proteomes" id="UP000814033"/>
    </source>
</evidence>
<name>A0ACB8S8J0_9AGAM</name>
<protein>
    <submittedName>
        <fullName evidence="1">Uncharacterized protein</fullName>
    </submittedName>
</protein>
<proteinExistence type="predicted"/>